<evidence type="ECO:0000313" key="1">
    <source>
        <dbReference type="EMBL" id="OAL63848.1"/>
    </source>
</evidence>
<accession>A0A178EV38</accession>
<name>A0A178EV38_TRIRU</name>
<protein>
    <submittedName>
        <fullName evidence="1">Uncharacterized protein</fullName>
    </submittedName>
</protein>
<gene>
    <name evidence="1" type="ORF">A7C99_4499</name>
</gene>
<dbReference type="AlphaFoldDB" id="A0A178EV38"/>
<organism evidence="1 2">
    <name type="scientific">Trichophyton rubrum</name>
    <name type="common">Athlete's foot fungus</name>
    <name type="synonym">Epidermophyton rubrum</name>
    <dbReference type="NCBI Taxonomy" id="5551"/>
    <lineage>
        <taxon>Eukaryota</taxon>
        <taxon>Fungi</taxon>
        <taxon>Dikarya</taxon>
        <taxon>Ascomycota</taxon>
        <taxon>Pezizomycotina</taxon>
        <taxon>Eurotiomycetes</taxon>
        <taxon>Eurotiomycetidae</taxon>
        <taxon>Onygenales</taxon>
        <taxon>Arthrodermataceae</taxon>
        <taxon>Trichophyton</taxon>
    </lineage>
</organism>
<dbReference type="Proteomes" id="UP000243015">
    <property type="component" value="Unassembled WGS sequence"/>
</dbReference>
<dbReference type="VEuPathDB" id="FungiDB:TERG_08883"/>
<dbReference type="EMBL" id="LHPM01000017">
    <property type="protein sequence ID" value="OAL63848.1"/>
    <property type="molecule type" value="Genomic_DNA"/>
</dbReference>
<comment type="caution">
    <text evidence="1">The sequence shown here is derived from an EMBL/GenBank/DDBJ whole genome shotgun (WGS) entry which is preliminary data.</text>
</comment>
<proteinExistence type="predicted"/>
<evidence type="ECO:0000313" key="2">
    <source>
        <dbReference type="Proteomes" id="UP000243015"/>
    </source>
</evidence>
<sequence>MVWRSNQGPIPVLAVEIGFPELSLDLEKRVKEALKKSEANIDIIFDIKEFPSYKNPLRNSQFIETSKAASKANTEELRVLSYQYCKERAPVSPVMFYDIQWMGELTAAVQVFGKDPATGEVFTRSPKRAFIVLDCVDSKEGIYNADLALD</sequence>
<reference evidence="1 2" key="1">
    <citation type="submission" date="2016-05" db="EMBL/GenBank/DDBJ databases">
        <title>Genome sequencing of Trichophyton rubrum CMCC(F)T1i isolated from hair.</title>
        <authorList>
            <person name="Zhan P."/>
            <person name="Tao Y."/>
            <person name="Liu W."/>
        </authorList>
    </citation>
    <scope>NUCLEOTIDE SEQUENCE [LARGE SCALE GENOMIC DNA]</scope>
    <source>
        <strain evidence="2">CMCC(F)T1i</strain>
    </source>
</reference>